<dbReference type="CDD" id="cd06216">
    <property type="entry name" value="FNR_iron_sulfur_binding_2"/>
    <property type="match status" value="1"/>
</dbReference>
<dbReference type="InterPro" id="IPR017927">
    <property type="entry name" value="FAD-bd_FR_type"/>
</dbReference>
<keyword evidence="5" id="KW-0274">FAD</keyword>
<dbReference type="SUPFAM" id="SSF54292">
    <property type="entry name" value="2Fe-2S ferredoxin-like"/>
    <property type="match status" value="1"/>
</dbReference>
<dbReference type="CDD" id="cd00207">
    <property type="entry name" value="fer2"/>
    <property type="match status" value="1"/>
</dbReference>
<keyword evidence="8" id="KW-0411">Iron-sulfur</keyword>
<dbReference type="InterPro" id="IPR008333">
    <property type="entry name" value="Cbr1-like_FAD-bd_dom"/>
</dbReference>
<dbReference type="SUPFAM" id="SSF63380">
    <property type="entry name" value="Riboflavin synthase domain-like"/>
    <property type="match status" value="1"/>
</dbReference>
<dbReference type="InterPro" id="IPR012675">
    <property type="entry name" value="Beta-grasp_dom_sf"/>
</dbReference>
<dbReference type="PROSITE" id="PS51384">
    <property type="entry name" value="FAD_FR"/>
    <property type="match status" value="1"/>
</dbReference>
<name>A0A934NW85_9NOCA</name>
<dbReference type="EMBL" id="JAEMNV010000011">
    <property type="protein sequence ID" value="MBJ8342417.1"/>
    <property type="molecule type" value="Genomic_DNA"/>
</dbReference>
<dbReference type="Gene3D" id="2.40.30.10">
    <property type="entry name" value="Translation factors"/>
    <property type="match status" value="1"/>
</dbReference>
<dbReference type="Proteomes" id="UP000655868">
    <property type="component" value="Unassembled WGS sequence"/>
</dbReference>
<keyword evidence="3" id="KW-0001">2Fe-2S</keyword>
<evidence type="ECO:0000256" key="8">
    <source>
        <dbReference type="ARBA" id="ARBA00023014"/>
    </source>
</evidence>
<dbReference type="Gene3D" id="3.10.20.30">
    <property type="match status" value="1"/>
</dbReference>
<gene>
    <name evidence="10" type="ORF">JGU71_26345</name>
</gene>
<dbReference type="PANTHER" id="PTHR47354:SF6">
    <property type="entry name" value="NADH OXIDOREDUCTASE HCR"/>
    <property type="match status" value="1"/>
</dbReference>
<sequence length="372" mass="39798">MTSTLPRKRLRNRILTGKRLLSLVETMATPHELDRYLELVNPMASVRDLRAEVTDVVRQTNDTVTLTLRPTWQWEGFAAGQFVQIGVVIDGVRHTRCYSPACSEYRTDGHIELTIKAHPEGLVSQYLHANAKPGLVVSLSQAGGVFRLPADRPKNVLLVSGGSGITPVLSMLRTLVDEGYPGAITFLHYADKQADVPYHAELATIAAANDNVSLVLAYTADEQGADLVGFFGTEHLEAAAPWHRDAHTYLCGPPGLMKGVQTVYAELGLAEQLFTEEFAAPIAVGDADATGTIAFAASGVTADNKGNSLLEQAEAAGLTPEFGCRMGICFSCTAVKTSGCTKNLKTGETDSDPDQPIQLCISAAVGDVTLDI</sequence>
<evidence type="ECO:0000313" key="10">
    <source>
        <dbReference type="EMBL" id="MBJ8342417.1"/>
    </source>
</evidence>
<comment type="caution">
    <text evidence="10">The sequence shown here is derived from an EMBL/GenBank/DDBJ whole genome shotgun (WGS) entry which is preliminary data.</text>
</comment>
<dbReference type="InterPro" id="IPR036010">
    <property type="entry name" value="2Fe-2S_ferredoxin-like_sf"/>
</dbReference>
<keyword evidence="4" id="KW-0479">Metal-binding</keyword>
<dbReference type="PANTHER" id="PTHR47354">
    <property type="entry name" value="NADH OXIDOREDUCTASE HCR"/>
    <property type="match status" value="1"/>
</dbReference>
<feature type="domain" description="FAD-binding FR-type" evidence="9">
    <location>
        <begin position="46"/>
        <end position="149"/>
    </location>
</feature>
<dbReference type="Gene3D" id="3.40.50.80">
    <property type="entry name" value="Nucleotide-binding domain of ferredoxin-NADP reductase (FNR) module"/>
    <property type="match status" value="1"/>
</dbReference>
<dbReference type="GO" id="GO:0046872">
    <property type="term" value="F:metal ion binding"/>
    <property type="evidence" value="ECO:0007669"/>
    <property type="project" value="UniProtKB-KW"/>
</dbReference>
<dbReference type="InterPro" id="IPR050415">
    <property type="entry name" value="MRET"/>
</dbReference>
<comment type="cofactor">
    <cofactor evidence="1">
        <name>FAD</name>
        <dbReference type="ChEBI" id="CHEBI:57692"/>
    </cofactor>
</comment>
<keyword evidence="11" id="KW-1185">Reference proteome</keyword>
<evidence type="ECO:0000259" key="9">
    <source>
        <dbReference type="PROSITE" id="PS51384"/>
    </source>
</evidence>
<evidence type="ECO:0000256" key="5">
    <source>
        <dbReference type="ARBA" id="ARBA00022827"/>
    </source>
</evidence>
<dbReference type="GO" id="GO:0016491">
    <property type="term" value="F:oxidoreductase activity"/>
    <property type="evidence" value="ECO:0007669"/>
    <property type="project" value="UniProtKB-KW"/>
</dbReference>
<dbReference type="InterPro" id="IPR001041">
    <property type="entry name" value="2Fe-2S_ferredoxin-type"/>
</dbReference>
<dbReference type="SUPFAM" id="SSF52343">
    <property type="entry name" value="Ferredoxin reductase-like, C-terminal NADP-linked domain"/>
    <property type="match status" value="1"/>
</dbReference>
<dbReference type="InterPro" id="IPR039261">
    <property type="entry name" value="FNR_nucleotide-bd"/>
</dbReference>
<dbReference type="InterPro" id="IPR001433">
    <property type="entry name" value="OxRdtase_FAD/NAD-bd"/>
</dbReference>
<evidence type="ECO:0000256" key="4">
    <source>
        <dbReference type="ARBA" id="ARBA00022723"/>
    </source>
</evidence>
<evidence type="ECO:0000256" key="1">
    <source>
        <dbReference type="ARBA" id="ARBA00001974"/>
    </source>
</evidence>
<keyword evidence="7" id="KW-0408">Iron</keyword>
<proteinExistence type="predicted"/>
<dbReference type="Pfam" id="PF00970">
    <property type="entry name" value="FAD_binding_6"/>
    <property type="match status" value="1"/>
</dbReference>
<keyword evidence="2" id="KW-0285">Flavoprotein</keyword>
<dbReference type="PRINTS" id="PR00410">
    <property type="entry name" value="PHEHYDRXLASE"/>
</dbReference>
<organism evidence="10 11">
    <name type="scientific">Antrihabitans stalagmiti</name>
    <dbReference type="NCBI Taxonomy" id="2799499"/>
    <lineage>
        <taxon>Bacteria</taxon>
        <taxon>Bacillati</taxon>
        <taxon>Actinomycetota</taxon>
        <taxon>Actinomycetes</taxon>
        <taxon>Mycobacteriales</taxon>
        <taxon>Nocardiaceae</taxon>
        <taxon>Antrihabitans</taxon>
    </lineage>
</organism>
<evidence type="ECO:0000313" key="11">
    <source>
        <dbReference type="Proteomes" id="UP000655868"/>
    </source>
</evidence>
<protein>
    <submittedName>
        <fullName evidence="10">Ferredoxin reductase</fullName>
    </submittedName>
</protein>
<dbReference type="RefSeq" id="WP_199707875.1">
    <property type="nucleotide sequence ID" value="NZ_JAEMNV010000011.1"/>
</dbReference>
<dbReference type="InterPro" id="IPR001709">
    <property type="entry name" value="Flavoprot_Pyr_Nucl_cyt_Rdtase"/>
</dbReference>
<evidence type="ECO:0000256" key="7">
    <source>
        <dbReference type="ARBA" id="ARBA00023004"/>
    </source>
</evidence>
<evidence type="ECO:0000256" key="6">
    <source>
        <dbReference type="ARBA" id="ARBA00023002"/>
    </source>
</evidence>
<dbReference type="AlphaFoldDB" id="A0A934NW85"/>
<reference evidence="10" key="1">
    <citation type="submission" date="2020-12" db="EMBL/GenBank/DDBJ databases">
        <title>Antrihabitans popcorni sp. nov. and Antrihabitans auranticaus sp. nov., isolated from a larva cave.</title>
        <authorList>
            <person name="Lee S.D."/>
            <person name="Kim I.S."/>
        </authorList>
    </citation>
    <scope>NUCLEOTIDE SEQUENCE</scope>
    <source>
        <strain evidence="10">YC3-6</strain>
    </source>
</reference>
<dbReference type="InterPro" id="IPR017938">
    <property type="entry name" value="Riboflavin_synthase-like_b-brl"/>
</dbReference>
<keyword evidence="6" id="KW-0560">Oxidoreductase</keyword>
<dbReference type="Pfam" id="PF00175">
    <property type="entry name" value="NAD_binding_1"/>
    <property type="match status" value="1"/>
</dbReference>
<accession>A0A934NW85</accession>
<evidence type="ECO:0000256" key="3">
    <source>
        <dbReference type="ARBA" id="ARBA00022714"/>
    </source>
</evidence>
<evidence type="ECO:0000256" key="2">
    <source>
        <dbReference type="ARBA" id="ARBA00022630"/>
    </source>
</evidence>
<dbReference type="PRINTS" id="PR00371">
    <property type="entry name" value="FPNCR"/>
</dbReference>
<dbReference type="GO" id="GO:0051537">
    <property type="term" value="F:2 iron, 2 sulfur cluster binding"/>
    <property type="evidence" value="ECO:0007669"/>
    <property type="project" value="UniProtKB-KW"/>
</dbReference>